<sequence>METYGQSMDKTPARRLLVQLNPGTQTSRTRIPSEGLVSILTLPQVIHQTMTLLVFSRRLVRLPPLPKTNSPQPLKAQFRNRERRWTVRTMDQAGEAVDIAVSQPQVSAENNSDRECIICADTKPPLDFPQTSVTATCNHPPEACLECMRMSIKTDLDTKIWTEIQCPECPATLEYADVQQYADEETFSRFEELVLRAAMSQAENFVWCTAGCGSGQIHESSTRHPIVTCLHCGHRSCFQHGVAWHEALTCKEYDRLLADPENFRSRWENDDASEVHQRHQVDADGAVARGLVAGEETARWRRHFKRKQAEDRRRLEAAAARAREAAIKRKKDEERTAMTIGRTTKACPGCGSSIEKKGGCSHMTCE</sequence>
<dbReference type="Gene3D" id="3.30.40.10">
    <property type="entry name" value="Zinc/RING finger domain, C3HC4 (zinc finger)"/>
    <property type="match status" value="1"/>
</dbReference>
<dbReference type="SMART" id="SM00647">
    <property type="entry name" value="IBR"/>
    <property type="match status" value="1"/>
</dbReference>
<proteinExistence type="predicted"/>
<keyword evidence="3" id="KW-0808">Transferase</keyword>
<dbReference type="Gene3D" id="1.20.120.1750">
    <property type="match status" value="1"/>
</dbReference>
<feature type="domain" description="RING-type" evidence="10">
    <location>
        <begin position="116"/>
        <end position="169"/>
    </location>
</feature>
<dbReference type="InterPro" id="IPR001841">
    <property type="entry name" value="Znf_RING"/>
</dbReference>
<dbReference type="GO" id="GO:0061630">
    <property type="term" value="F:ubiquitin protein ligase activity"/>
    <property type="evidence" value="ECO:0007669"/>
    <property type="project" value="UniProtKB-EC"/>
</dbReference>
<dbReference type="GO" id="GO:0008270">
    <property type="term" value="F:zinc ion binding"/>
    <property type="evidence" value="ECO:0007669"/>
    <property type="project" value="UniProtKB-KW"/>
</dbReference>
<evidence type="ECO:0000256" key="6">
    <source>
        <dbReference type="ARBA" id="ARBA00022771"/>
    </source>
</evidence>
<dbReference type="PROSITE" id="PS50089">
    <property type="entry name" value="ZF_RING_2"/>
    <property type="match status" value="1"/>
</dbReference>
<evidence type="ECO:0000256" key="5">
    <source>
        <dbReference type="ARBA" id="ARBA00022737"/>
    </source>
</evidence>
<dbReference type="SUPFAM" id="SSF57850">
    <property type="entry name" value="RING/U-box"/>
    <property type="match status" value="3"/>
</dbReference>
<evidence type="ECO:0000313" key="12">
    <source>
        <dbReference type="EMBL" id="SPO03343.1"/>
    </source>
</evidence>
<evidence type="ECO:0000256" key="2">
    <source>
        <dbReference type="ARBA" id="ARBA00012251"/>
    </source>
</evidence>
<dbReference type="InterPro" id="IPR002867">
    <property type="entry name" value="IBR_dom"/>
</dbReference>
<dbReference type="EC" id="2.3.2.31" evidence="2"/>
<comment type="catalytic activity">
    <reaction evidence="1">
        <text>[E2 ubiquitin-conjugating enzyme]-S-ubiquitinyl-L-cysteine + [acceptor protein]-L-lysine = [E2 ubiquitin-conjugating enzyme]-L-cysteine + [acceptor protein]-N(6)-ubiquitinyl-L-lysine.</text>
        <dbReference type="EC" id="2.3.2.31"/>
    </reaction>
</comment>
<gene>
    <name evidence="12" type="ORF">DNG_06025</name>
</gene>
<evidence type="ECO:0000259" key="10">
    <source>
        <dbReference type="PROSITE" id="PS50089"/>
    </source>
</evidence>
<keyword evidence="8" id="KW-0862">Zinc</keyword>
<dbReference type="InterPro" id="IPR044066">
    <property type="entry name" value="TRIAD_supradom"/>
</dbReference>
<dbReference type="AlphaFoldDB" id="A0AAE8SW25"/>
<evidence type="ECO:0000256" key="1">
    <source>
        <dbReference type="ARBA" id="ARBA00001798"/>
    </source>
</evidence>
<feature type="domain" description="RING-type" evidence="11">
    <location>
        <begin position="112"/>
        <end position="366"/>
    </location>
</feature>
<keyword evidence="13" id="KW-1185">Reference proteome</keyword>
<evidence type="ECO:0000256" key="4">
    <source>
        <dbReference type="ARBA" id="ARBA00022723"/>
    </source>
</evidence>
<dbReference type="GO" id="GO:0016567">
    <property type="term" value="P:protein ubiquitination"/>
    <property type="evidence" value="ECO:0007669"/>
    <property type="project" value="InterPro"/>
</dbReference>
<dbReference type="InterPro" id="IPR031127">
    <property type="entry name" value="E3_UB_ligase_RBR"/>
</dbReference>
<keyword evidence="4" id="KW-0479">Metal-binding</keyword>
<dbReference type="PANTHER" id="PTHR11685">
    <property type="entry name" value="RBR FAMILY RING FINGER AND IBR DOMAIN-CONTAINING"/>
    <property type="match status" value="1"/>
</dbReference>
<evidence type="ECO:0000256" key="9">
    <source>
        <dbReference type="PROSITE-ProRule" id="PRU00175"/>
    </source>
</evidence>
<keyword evidence="5" id="KW-0677">Repeat</keyword>
<keyword evidence="7" id="KW-0833">Ubl conjugation pathway</keyword>
<dbReference type="CDD" id="cd20335">
    <property type="entry name" value="BRcat_RBR"/>
    <property type="match status" value="1"/>
</dbReference>
<evidence type="ECO:0000256" key="7">
    <source>
        <dbReference type="ARBA" id="ARBA00022786"/>
    </source>
</evidence>
<keyword evidence="6 9" id="KW-0863">Zinc-finger</keyword>
<dbReference type="Proteomes" id="UP001187682">
    <property type="component" value="Unassembled WGS sequence"/>
</dbReference>
<protein>
    <recommendedName>
        <fullName evidence="2">RBR-type E3 ubiquitin transferase</fullName>
        <ecNumber evidence="2">2.3.2.31</ecNumber>
    </recommendedName>
</protein>
<comment type="caution">
    <text evidence="12">The sequence shown here is derived from an EMBL/GenBank/DDBJ whole genome shotgun (WGS) entry which is preliminary data.</text>
</comment>
<accession>A0AAE8SW25</accession>
<evidence type="ECO:0000259" key="11">
    <source>
        <dbReference type="PROSITE" id="PS51873"/>
    </source>
</evidence>
<name>A0AAE8SW25_9PEZI</name>
<organism evidence="12 13">
    <name type="scientific">Cephalotrichum gorgonifer</name>
    <dbReference type="NCBI Taxonomy" id="2041049"/>
    <lineage>
        <taxon>Eukaryota</taxon>
        <taxon>Fungi</taxon>
        <taxon>Dikarya</taxon>
        <taxon>Ascomycota</taxon>
        <taxon>Pezizomycotina</taxon>
        <taxon>Sordariomycetes</taxon>
        <taxon>Hypocreomycetidae</taxon>
        <taxon>Microascales</taxon>
        <taxon>Microascaceae</taxon>
        <taxon>Cephalotrichum</taxon>
    </lineage>
</organism>
<evidence type="ECO:0000256" key="3">
    <source>
        <dbReference type="ARBA" id="ARBA00022679"/>
    </source>
</evidence>
<dbReference type="PROSITE" id="PS51873">
    <property type="entry name" value="TRIAD"/>
    <property type="match status" value="1"/>
</dbReference>
<dbReference type="InterPro" id="IPR013083">
    <property type="entry name" value="Znf_RING/FYVE/PHD"/>
</dbReference>
<evidence type="ECO:0000313" key="13">
    <source>
        <dbReference type="Proteomes" id="UP001187682"/>
    </source>
</evidence>
<dbReference type="Pfam" id="PF01485">
    <property type="entry name" value="IBR"/>
    <property type="match status" value="1"/>
</dbReference>
<dbReference type="EMBL" id="ONZQ02000008">
    <property type="protein sequence ID" value="SPO03343.1"/>
    <property type="molecule type" value="Genomic_DNA"/>
</dbReference>
<reference evidence="12" key="1">
    <citation type="submission" date="2018-03" db="EMBL/GenBank/DDBJ databases">
        <authorList>
            <person name="Guldener U."/>
        </authorList>
    </citation>
    <scope>NUCLEOTIDE SEQUENCE</scope>
</reference>
<evidence type="ECO:0000256" key="8">
    <source>
        <dbReference type="ARBA" id="ARBA00022833"/>
    </source>
</evidence>